<dbReference type="eggNOG" id="ENOG502S4BN">
    <property type="taxonomic scope" value="Eukaryota"/>
</dbReference>
<dbReference type="GeneID" id="19943499"/>
<evidence type="ECO:0000313" key="2">
    <source>
        <dbReference type="EMBL" id="EQC40120.1"/>
    </source>
</evidence>
<keyword evidence="3" id="KW-1185">Reference proteome</keyword>
<dbReference type="InParanoid" id="T0R1C9"/>
<dbReference type="EMBL" id="JH767137">
    <property type="protein sequence ID" value="EQC40120.1"/>
    <property type="molecule type" value="Genomic_DNA"/>
</dbReference>
<dbReference type="RefSeq" id="XP_008606594.1">
    <property type="nucleotide sequence ID" value="XM_008608372.1"/>
</dbReference>
<accession>T0R1C9</accession>
<dbReference type="InterPro" id="IPR011990">
    <property type="entry name" value="TPR-like_helical_dom_sf"/>
</dbReference>
<evidence type="ECO:0000313" key="3">
    <source>
        <dbReference type="Proteomes" id="UP000030762"/>
    </source>
</evidence>
<proteinExistence type="predicted"/>
<feature type="region of interest" description="Disordered" evidence="1">
    <location>
        <begin position="332"/>
        <end position="373"/>
    </location>
</feature>
<dbReference type="OrthoDB" id="64126at2759"/>
<dbReference type="STRING" id="1156394.T0R1C9"/>
<evidence type="ECO:0000256" key="1">
    <source>
        <dbReference type="SAM" id="MobiDB-lite"/>
    </source>
</evidence>
<feature type="compositionally biased region" description="Basic and acidic residues" evidence="1">
    <location>
        <begin position="1345"/>
        <end position="1354"/>
    </location>
</feature>
<organism evidence="2 3">
    <name type="scientific">Saprolegnia diclina (strain VS20)</name>
    <dbReference type="NCBI Taxonomy" id="1156394"/>
    <lineage>
        <taxon>Eukaryota</taxon>
        <taxon>Sar</taxon>
        <taxon>Stramenopiles</taxon>
        <taxon>Oomycota</taxon>
        <taxon>Saprolegniomycetes</taxon>
        <taxon>Saprolegniales</taxon>
        <taxon>Saprolegniaceae</taxon>
        <taxon>Saprolegnia</taxon>
    </lineage>
</organism>
<dbReference type="Gene3D" id="1.25.40.10">
    <property type="entry name" value="Tetratricopeptide repeat domain"/>
    <property type="match status" value="1"/>
</dbReference>
<reference evidence="2 3" key="1">
    <citation type="submission" date="2012-04" db="EMBL/GenBank/DDBJ databases">
        <title>The Genome Sequence of Saprolegnia declina VS20.</title>
        <authorList>
            <consortium name="The Broad Institute Genome Sequencing Platform"/>
            <person name="Russ C."/>
            <person name="Nusbaum C."/>
            <person name="Tyler B."/>
            <person name="van West P."/>
            <person name="Dieguez-Uribeondo J."/>
            <person name="de Bruijn I."/>
            <person name="Tripathy S."/>
            <person name="Jiang R."/>
            <person name="Young S.K."/>
            <person name="Zeng Q."/>
            <person name="Gargeya S."/>
            <person name="Fitzgerald M."/>
            <person name="Haas B."/>
            <person name="Abouelleil A."/>
            <person name="Alvarado L."/>
            <person name="Arachchi H.M."/>
            <person name="Berlin A."/>
            <person name="Chapman S.B."/>
            <person name="Goldberg J."/>
            <person name="Griggs A."/>
            <person name="Gujja S."/>
            <person name="Hansen M."/>
            <person name="Howarth C."/>
            <person name="Imamovic A."/>
            <person name="Larimer J."/>
            <person name="McCowen C."/>
            <person name="Montmayeur A."/>
            <person name="Murphy C."/>
            <person name="Neiman D."/>
            <person name="Pearson M."/>
            <person name="Priest M."/>
            <person name="Roberts A."/>
            <person name="Saif S."/>
            <person name="Shea T."/>
            <person name="Sisk P."/>
            <person name="Sykes S."/>
            <person name="Wortman J."/>
            <person name="Nusbaum C."/>
            <person name="Birren B."/>
        </authorList>
    </citation>
    <scope>NUCLEOTIDE SEQUENCE [LARGE SCALE GENOMIC DNA]</scope>
    <source>
        <strain evidence="2 3">VS20</strain>
    </source>
</reference>
<sequence length="1743" mass="192408">MSRRHLEPRSDDEDAWENDFNFDGLAARGATELPTSPTLGQAVERLALNYRLVDVLGRACSGLNDQLDSELHLHGEGAASVPATSMERASSFLIDCCLMVFRNEASAVAATLETARAILTTSSPCKSGGLSDCATQLRRNILLLWLQVETFAVAPVTQKPILLELLARDMGRAMGQLQPATMGSTSTRSPLFALAHLVLSEMHDVVAPILGAGHAKPSQLVELTSVLRISVLLLMFLGVQHRTPDSAPSLSWQTLTKMALCMGHLLLLSCELSLVTDFACVCSKAAAYVIDDPSLLSQAKLVLCQAQLEQKRLMDEDEDWADFTPHDRSQRLFSLEWTPTNKPKQMAENDDEEEEDWDKELAQDEGQSGATSSLSTVLNMRDLFIDASSTLPPSEASRPRWLTQRIDECPTASPQPPPPPPPSPYSKSFAAFETGQLLSQICPSARSIEAWLTSLDVHPPRFVHDAETEVLALTDLPVYERLWCEGYVHCCNVLQASAPDVCLGLATAFFQMLATTRVPTTLCKGVVAAGKHILATLALVLHPLGLSATVLDAPVAQLKALGTAPDDVAMLELECALHLALCTCAEDFADSVDQLALLDRAHTLLQRAHASLVAEREILCHGCPASIAAMERSMTLHLLVHCVAFGLSPLTLQHVTKGASLDVANDLVEAETAALSTSPNIFAHVLKHTAHPSQSAVYARLVHLFGYLPLQSSVRIQAGMVLGTTMLALQCLQDAENVLYESVYLSVSAKTTRIRSPSVPYMLCAFGDALVSNRKYRFGIVAYEAALRAGDAAFCTDLERKLAILCSDNGDIDRSLVLYARIRHTSRDQRRIFEYVYVAVTMATMHMERGAFASAASDMQHVLTFMKNEVFTQDVRMELHVLRVRLAICLLHLQEPQNAIVMLLRCRDELLQSSSHVCASSVKLVVVLGWLATAYLRDGALAACDETLLSIARLRETTSCRYNCLASAARRKHVSHGSFAKVPSCLNMTVSLHEHPGADLYSLQMQLSLARCELEKAAHYSALAIITLELDPHAEMHELAALYYLRGKALDACLHHPGLFPMKLQGLECEQLILANKPKLSHHRRKSSTLLRERVLVTSDECLYHAVRSLHHSFELYKSTGDKPGMVRAANRLAAMYFDKVFVSVLVRNQSLVDVAVLRLKRRHASSHLNLNDECVEFAFTLDDMRGPATLGFDLSLDAMAPEPYMEACVNMATLCALRNDWPEMLRYWYEARDVFYHCGFGTGKRHRRFRHRLVQLLLCCEPALVAANSVLLDVAASDDVPLWFWRKTQHKNATLPAETSLSYHYKRLRETRPSHQRTQSESLEHVPPTVHGKRSGYHRSFPPRIRDKGRAKPRGLKDIFEHATEAPNGGAEEPPLVTRQRLLLRVAHSAGRGAEGSDHSVQQDRLRKVWALAEEMRGGGLSQWCASLVLDAVPAIYVLGDHDGIATFSTATVSGDWRILEGDTLTRYAPVLRHGSLLAQRQCFEQEASTTSIALWHRLTSDAPPSLRERHEWLCSHQLDAAKEDDLRGPSLVHSKAPVPSSKKVSTQTKLIVAPVLASLPWEVLLEEAPTDPTRLAVARLIRPLEAQPQSLEWSTSHLLLFVVHPSTQSLLDVPRKIHVLASRDAANVTIDMAVANVRRKKKPSLALTSCPMNIAVAAMDDWSTSAVTALRRSPTLFALLLVPASFVRPLALALWARRPKKRRLFGTPSRTVEAPREWLDDVVGAFERTTFIPVSVVITGA</sequence>
<gene>
    <name evidence="2" type="ORF">SDRG_02772</name>
</gene>
<feature type="region of interest" description="Disordered" evidence="1">
    <location>
        <begin position="408"/>
        <end position="428"/>
    </location>
</feature>
<feature type="region of interest" description="Disordered" evidence="1">
    <location>
        <begin position="1311"/>
        <end position="1354"/>
    </location>
</feature>
<feature type="compositionally biased region" description="Pro residues" evidence="1">
    <location>
        <begin position="413"/>
        <end position="424"/>
    </location>
</feature>
<protein>
    <submittedName>
        <fullName evidence="2">Uncharacterized protein</fullName>
    </submittedName>
</protein>
<name>T0R1C9_SAPDV</name>
<feature type="compositionally biased region" description="Acidic residues" evidence="1">
    <location>
        <begin position="348"/>
        <end position="358"/>
    </location>
</feature>
<dbReference type="Proteomes" id="UP000030762">
    <property type="component" value="Unassembled WGS sequence"/>
</dbReference>
<dbReference type="VEuPathDB" id="FungiDB:SDRG_02772"/>